<evidence type="ECO:0000256" key="7">
    <source>
        <dbReference type="ARBA" id="ARBA00022777"/>
    </source>
</evidence>
<evidence type="ECO:0000313" key="15">
    <source>
        <dbReference type="Proteomes" id="UP000265768"/>
    </source>
</evidence>
<accession>A0A3A4B1I2</accession>
<keyword evidence="15" id="KW-1185">Reference proteome</keyword>
<evidence type="ECO:0000256" key="3">
    <source>
        <dbReference type="ARBA" id="ARBA00012438"/>
    </source>
</evidence>
<dbReference type="CDD" id="cd00082">
    <property type="entry name" value="HisKA"/>
    <property type="match status" value="1"/>
</dbReference>
<dbReference type="SMART" id="SM00304">
    <property type="entry name" value="HAMP"/>
    <property type="match status" value="1"/>
</dbReference>
<evidence type="ECO:0000259" key="13">
    <source>
        <dbReference type="PROSITE" id="PS50885"/>
    </source>
</evidence>
<keyword evidence="6 11" id="KW-0812">Transmembrane</keyword>
<dbReference type="Proteomes" id="UP000265768">
    <property type="component" value="Unassembled WGS sequence"/>
</dbReference>
<dbReference type="EMBL" id="QZEY01000001">
    <property type="protein sequence ID" value="RJL35595.1"/>
    <property type="molecule type" value="Genomic_DNA"/>
</dbReference>
<dbReference type="PROSITE" id="PS50109">
    <property type="entry name" value="HIS_KIN"/>
    <property type="match status" value="1"/>
</dbReference>
<dbReference type="OrthoDB" id="3224230at2"/>
<dbReference type="Gene3D" id="1.10.287.130">
    <property type="match status" value="1"/>
</dbReference>
<dbReference type="AlphaFoldDB" id="A0A3A4B1I2"/>
<proteinExistence type="predicted"/>
<dbReference type="CDD" id="cd06225">
    <property type="entry name" value="HAMP"/>
    <property type="match status" value="1"/>
</dbReference>
<dbReference type="Gene3D" id="6.10.340.10">
    <property type="match status" value="1"/>
</dbReference>
<evidence type="ECO:0000256" key="4">
    <source>
        <dbReference type="ARBA" id="ARBA00022553"/>
    </source>
</evidence>
<feature type="domain" description="Histidine kinase" evidence="12">
    <location>
        <begin position="179"/>
        <end position="395"/>
    </location>
</feature>
<dbReference type="InterPro" id="IPR003661">
    <property type="entry name" value="HisK_dim/P_dom"/>
</dbReference>
<dbReference type="InterPro" id="IPR036890">
    <property type="entry name" value="HATPase_C_sf"/>
</dbReference>
<keyword evidence="7 14" id="KW-0418">Kinase</keyword>
<dbReference type="InterPro" id="IPR003594">
    <property type="entry name" value="HATPase_dom"/>
</dbReference>
<keyword evidence="8 11" id="KW-1133">Transmembrane helix</keyword>
<gene>
    <name evidence="14" type="ORF">D5H75_02045</name>
</gene>
<evidence type="ECO:0000256" key="9">
    <source>
        <dbReference type="ARBA" id="ARBA00023012"/>
    </source>
</evidence>
<dbReference type="GO" id="GO:0000155">
    <property type="term" value="F:phosphorelay sensor kinase activity"/>
    <property type="evidence" value="ECO:0007669"/>
    <property type="project" value="InterPro"/>
</dbReference>
<keyword evidence="9" id="KW-0902">Two-component regulatory system</keyword>
<keyword evidence="10 11" id="KW-0472">Membrane</keyword>
<comment type="subcellular location">
    <subcellularLocation>
        <location evidence="2">Cell membrane</location>
    </subcellularLocation>
</comment>
<evidence type="ECO:0000256" key="1">
    <source>
        <dbReference type="ARBA" id="ARBA00000085"/>
    </source>
</evidence>
<dbReference type="RefSeq" id="WP_119924569.1">
    <property type="nucleotide sequence ID" value="NZ_QZEY01000001.1"/>
</dbReference>
<dbReference type="SUPFAM" id="SSF55874">
    <property type="entry name" value="ATPase domain of HSP90 chaperone/DNA topoisomerase II/histidine kinase"/>
    <property type="match status" value="1"/>
</dbReference>
<dbReference type="InterPro" id="IPR003660">
    <property type="entry name" value="HAMP_dom"/>
</dbReference>
<keyword evidence="5" id="KW-0808">Transferase</keyword>
<dbReference type="EC" id="2.7.13.3" evidence="3"/>
<dbReference type="InterPro" id="IPR050428">
    <property type="entry name" value="TCS_sensor_his_kinase"/>
</dbReference>
<evidence type="ECO:0000256" key="5">
    <source>
        <dbReference type="ARBA" id="ARBA00022679"/>
    </source>
</evidence>
<reference evidence="14 15" key="1">
    <citation type="submission" date="2018-09" db="EMBL/GenBank/DDBJ databases">
        <title>YIM 75507 draft genome.</title>
        <authorList>
            <person name="Tang S."/>
            <person name="Feng Y."/>
        </authorList>
    </citation>
    <scope>NUCLEOTIDE SEQUENCE [LARGE SCALE GENOMIC DNA]</scope>
    <source>
        <strain evidence="14 15">YIM 75507</strain>
    </source>
</reference>
<dbReference type="Pfam" id="PF02518">
    <property type="entry name" value="HATPase_c"/>
    <property type="match status" value="1"/>
</dbReference>
<dbReference type="PROSITE" id="PS50885">
    <property type="entry name" value="HAMP"/>
    <property type="match status" value="1"/>
</dbReference>
<dbReference type="InterPro" id="IPR004358">
    <property type="entry name" value="Sig_transdc_His_kin-like_C"/>
</dbReference>
<name>A0A3A4B1I2_9ACTN</name>
<dbReference type="CDD" id="cd00075">
    <property type="entry name" value="HATPase"/>
    <property type="match status" value="1"/>
</dbReference>
<dbReference type="PRINTS" id="PR00344">
    <property type="entry name" value="BCTRLSENSOR"/>
</dbReference>
<dbReference type="GO" id="GO:0005886">
    <property type="term" value="C:plasma membrane"/>
    <property type="evidence" value="ECO:0007669"/>
    <property type="project" value="UniProtKB-SubCell"/>
</dbReference>
<evidence type="ECO:0000256" key="6">
    <source>
        <dbReference type="ARBA" id="ARBA00022692"/>
    </source>
</evidence>
<evidence type="ECO:0000259" key="12">
    <source>
        <dbReference type="PROSITE" id="PS50109"/>
    </source>
</evidence>
<evidence type="ECO:0000256" key="8">
    <source>
        <dbReference type="ARBA" id="ARBA00022989"/>
    </source>
</evidence>
<dbReference type="Gene3D" id="3.30.565.10">
    <property type="entry name" value="Histidine kinase-like ATPase, C-terminal domain"/>
    <property type="match status" value="1"/>
</dbReference>
<evidence type="ECO:0000256" key="2">
    <source>
        <dbReference type="ARBA" id="ARBA00004236"/>
    </source>
</evidence>
<dbReference type="SUPFAM" id="SSF158472">
    <property type="entry name" value="HAMP domain-like"/>
    <property type="match status" value="1"/>
</dbReference>
<dbReference type="SMART" id="SM00387">
    <property type="entry name" value="HATPase_c"/>
    <property type="match status" value="1"/>
</dbReference>
<dbReference type="SMART" id="SM00388">
    <property type="entry name" value="HisKA"/>
    <property type="match status" value="1"/>
</dbReference>
<dbReference type="SUPFAM" id="SSF47384">
    <property type="entry name" value="Homodimeric domain of signal transducing histidine kinase"/>
    <property type="match status" value="1"/>
</dbReference>
<comment type="caution">
    <text evidence="14">The sequence shown here is derived from an EMBL/GenBank/DDBJ whole genome shotgun (WGS) entry which is preliminary data.</text>
</comment>
<dbReference type="InterPro" id="IPR036097">
    <property type="entry name" value="HisK_dim/P_sf"/>
</dbReference>
<feature type="domain" description="HAMP" evidence="13">
    <location>
        <begin position="115"/>
        <end position="171"/>
    </location>
</feature>
<dbReference type="PANTHER" id="PTHR45436:SF5">
    <property type="entry name" value="SENSOR HISTIDINE KINASE TRCS"/>
    <property type="match status" value="1"/>
</dbReference>
<keyword evidence="4" id="KW-0597">Phosphoprotein</keyword>
<dbReference type="PANTHER" id="PTHR45436">
    <property type="entry name" value="SENSOR HISTIDINE KINASE YKOH"/>
    <property type="match status" value="1"/>
</dbReference>
<evidence type="ECO:0000256" key="11">
    <source>
        <dbReference type="SAM" id="Phobius"/>
    </source>
</evidence>
<sequence>MTFRVRLTLVYGGLLLAGGAVLLAVTYLLVAQQMGNGLTSEYPALAANLDNDRLPLAGQVEIDGRRVGLREYVGEIQAQQRRYREDMLDSLLAMGAVALGGVGAIGGTLAWTFAGRVLSPVQRITETARRIAAGVGRGLHERIALSRPHDEVKELADTFDLMLERLDGSFDGQRRFVAGAAHELRTPLAIKRALIEVAVTRPGASPDARELGRALLSVNDRHERLVDGLLILADSENEVTERHPVDLDDVAGNVLVATARGGRVRIQRADLAEAPVEGDPYLLERLVQNLVENAVKHNVPEGGWLSVRTWADDGLAVLEVANSGPVVPRYEVASLFQPFRRLDDSRAPGEQGAERGFGLGLSIVRAIACAHGGTAGAEPREGGGLVVTVSLPRRA</sequence>
<feature type="transmembrane region" description="Helical" evidence="11">
    <location>
        <begin position="91"/>
        <end position="114"/>
    </location>
</feature>
<dbReference type="Pfam" id="PF00512">
    <property type="entry name" value="HisKA"/>
    <property type="match status" value="1"/>
</dbReference>
<feature type="transmembrane region" description="Helical" evidence="11">
    <location>
        <begin position="6"/>
        <end position="30"/>
    </location>
</feature>
<organism evidence="14 15">
    <name type="scientific">Bailinhaonella thermotolerans</name>
    <dbReference type="NCBI Taxonomy" id="1070861"/>
    <lineage>
        <taxon>Bacteria</taxon>
        <taxon>Bacillati</taxon>
        <taxon>Actinomycetota</taxon>
        <taxon>Actinomycetes</taxon>
        <taxon>Streptosporangiales</taxon>
        <taxon>Streptosporangiaceae</taxon>
        <taxon>Bailinhaonella</taxon>
    </lineage>
</organism>
<dbReference type="Pfam" id="PF00672">
    <property type="entry name" value="HAMP"/>
    <property type="match status" value="1"/>
</dbReference>
<dbReference type="InterPro" id="IPR005467">
    <property type="entry name" value="His_kinase_dom"/>
</dbReference>
<evidence type="ECO:0000256" key="10">
    <source>
        <dbReference type="ARBA" id="ARBA00023136"/>
    </source>
</evidence>
<protein>
    <recommendedName>
        <fullName evidence="3">histidine kinase</fullName>
        <ecNumber evidence="3">2.7.13.3</ecNumber>
    </recommendedName>
</protein>
<comment type="catalytic activity">
    <reaction evidence="1">
        <text>ATP + protein L-histidine = ADP + protein N-phospho-L-histidine.</text>
        <dbReference type="EC" id="2.7.13.3"/>
    </reaction>
</comment>
<evidence type="ECO:0000313" key="14">
    <source>
        <dbReference type="EMBL" id="RJL35595.1"/>
    </source>
</evidence>